<keyword evidence="3" id="KW-1185">Reference proteome</keyword>
<evidence type="ECO:0000313" key="2">
    <source>
        <dbReference type="EMBL" id="TDH64347.1"/>
    </source>
</evidence>
<organism evidence="2 3">
    <name type="scientific">Dankookia rubra</name>
    <dbReference type="NCBI Taxonomy" id="1442381"/>
    <lineage>
        <taxon>Bacteria</taxon>
        <taxon>Pseudomonadati</taxon>
        <taxon>Pseudomonadota</taxon>
        <taxon>Alphaproteobacteria</taxon>
        <taxon>Acetobacterales</taxon>
        <taxon>Roseomonadaceae</taxon>
        <taxon>Dankookia</taxon>
    </lineage>
</organism>
<dbReference type="PANTHER" id="PTHR42928:SF5">
    <property type="entry name" value="BLR1237 PROTEIN"/>
    <property type="match status" value="1"/>
</dbReference>
<dbReference type="Gene3D" id="3.40.190.10">
    <property type="entry name" value="Periplasmic binding protein-like II"/>
    <property type="match status" value="1"/>
</dbReference>
<accession>A0A4R5QNR6</accession>
<evidence type="ECO:0000313" key="3">
    <source>
        <dbReference type="Proteomes" id="UP000295096"/>
    </source>
</evidence>
<dbReference type="PANTHER" id="PTHR42928">
    <property type="entry name" value="TRICARBOXYLATE-BINDING PROTEIN"/>
    <property type="match status" value="1"/>
</dbReference>
<dbReference type="EMBL" id="SMSJ01000002">
    <property type="protein sequence ID" value="TDH64347.1"/>
    <property type="molecule type" value="Genomic_DNA"/>
</dbReference>
<dbReference type="PIRSF" id="PIRSF017082">
    <property type="entry name" value="YflP"/>
    <property type="match status" value="1"/>
</dbReference>
<dbReference type="AlphaFoldDB" id="A0A4R5QNR6"/>
<dbReference type="Proteomes" id="UP000295096">
    <property type="component" value="Unassembled WGS sequence"/>
</dbReference>
<dbReference type="CDD" id="cd13578">
    <property type="entry name" value="PBP2_Bug27"/>
    <property type="match status" value="1"/>
</dbReference>
<gene>
    <name evidence="2" type="ORF">E2C06_01750</name>
</gene>
<dbReference type="SUPFAM" id="SSF53850">
    <property type="entry name" value="Periplasmic binding protein-like II"/>
    <property type="match status" value="1"/>
</dbReference>
<dbReference type="InterPro" id="IPR005064">
    <property type="entry name" value="BUG"/>
</dbReference>
<protein>
    <submittedName>
        <fullName evidence="2">Tripartite tricarboxylate transporter substrate binding protein</fullName>
    </submittedName>
</protein>
<sequence>MIPPDRGGDRGTGRTAMLPRLAMLVALLLPVAAQAQPAFPDRPLRLVIPWPPGGTNDIIGRLVTEGMAARLGQPFVIENRGGAGGMLGAEVVARAAPDGHTIVLGGSGSLTITSLVQAKVPYDVATAFAPIGLMALGPNVIVVHPSLPVTSLKELQAVARRGPPLAYASPGVGSTGHAAGAMLAQALNVEMEHIPYRGTGPALNDMVAGRVQVFTNALAPMQPNIQSGALRAVAIAGAKRSAAMPDLPTTGEEGFPQVEAATWFGLLATGGTPPARIARLHAALNATLAEPELRRRLLDGGVEVEPSESPEAFARFFAEDRARWAPVVRRAGMKVE</sequence>
<name>A0A4R5QNR6_9PROT</name>
<comment type="similarity">
    <text evidence="1">Belongs to the UPF0065 (bug) family.</text>
</comment>
<dbReference type="Pfam" id="PF03401">
    <property type="entry name" value="TctC"/>
    <property type="match status" value="1"/>
</dbReference>
<dbReference type="Gene3D" id="3.40.190.150">
    <property type="entry name" value="Bordetella uptake gene, domain 1"/>
    <property type="match status" value="1"/>
</dbReference>
<reference evidence="2 3" key="1">
    <citation type="journal article" date="2016" name="J. Microbiol.">
        <title>Dankookia rubra gen. nov., sp. nov., an alphaproteobacterium isolated from sediment of a shallow stream.</title>
        <authorList>
            <person name="Kim W.H."/>
            <person name="Kim D.H."/>
            <person name="Kang K."/>
            <person name="Ahn T.Y."/>
        </authorList>
    </citation>
    <scope>NUCLEOTIDE SEQUENCE [LARGE SCALE GENOMIC DNA]</scope>
    <source>
        <strain evidence="2 3">JCM30602</strain>
    </source>
</reference>
<dbReference type="InterPro" id="IPR042100">
    <property type="entry name" value="Bug_dom1"/>
</dbReference>
<evidence type="ECO:0000256" key="1">
    <source>
        <dbReference type="ARBA" id="ARBA00006987"/>
    </source>
</evidence>
<proteinExistence type="inferred from homology"/>
<dbReference type="OrthoDB" id="7250553at2"/>
<comment type="caution">
    <text evidence="2">The sequence shown here is derived from an EMBL/GenBank/DDBJ whole genome shotgun (WGS) entry which is preliminary data.</text>
</comment>